<dbReference type="AlphaFoldDB" id="A0A2J6PFW1"/>
<keyword evidence="3" id="KW-1185">Reference proteome</keyword>
<organism evidence="2 3">
    <name type="scientific">Hyaloscypha hepaticicola</name>
    <dbReference type="NCBI Taxonomy" id="2082293"/>
    <lineage>
        <taxon>Eukaryota</taxon>
        <taxon>Fungi</taxon>
        <taxon>Dikarya</taxon>
        <taxon>Ascomycota</taxon>
        <taxon>Pezizomycotina</taxon>
        <taxon>Leotiomycetes</taxon>
        <taxon>Helotiales</taxon>
        <taxon>Hyaloscyphaceae</taxon>
        <taxon>Hyaloscypha</taxon>
    </lineage>
</organism>
<feature type="region of interest" description="Disordered" evidence="1">
    <location>
        <begin position="312"/>
        <end position="331"/>
    </location>
</feature>
<reference evidence="2 3" key="1">
    <citation type="submission" date="2016-05" db="EMBL/GenBank/DDBJ databases">
        <title>A degradative enzymes factory behind the ericoid mycorrhizal symbiosis.</title>
        <authorList>
            <consortium name="DOE Joint Genome Institute"/>
            <person name="Martino E."/>
            <person name="Morin E."/>
            <person name="Grelet G."/>
            <person name="Kuo A."/>
            <person name="Kohler A."/>
            <person name="Daghino S."/>
            <person name="Barry K."/>
            <person name="Choi C."/>
            <person name="Cichocki N."/>
            <person name="Clum A."/>
            <person name="Copeland A."/>
            <person name="Hainaut M."/>
            <person name="Haridas S."/>
            <person name="Labutti K."/>
            <person name="Lindquist E."/>
            <person name="Lipzen A."/>
            <person name="Khouja H.-R."/>
            <person name="Murat C."/>
            <person name="Ohm R."/>
            <person name="Olson A."/>
            <person name="Spatafora J."/>
            <person name="Veneault-Fourrey C."/>
            <person name="Henrissat B."/>
            <person name="Grigoriev I."/>
            <person name="Martin F."/>
            <person name="Perotto S."/>
        </authorList>
    </citation>
    <scope>NUCLEOTIDE SEQUENCE [LARGE SCALE GENOMIC DNA]</scope>
    <source>
        <strain evidence="2 3">UAMH 7357</strain>
    </source>
</reference>
<feature type="region of interest" description="Disordered" evidence="1">
    <location>
        <begin position="530"/>
        <end position="550"/>
    </location>
</feature>
<feature type="region of interest" description="Disordered" evidence="1">
    <location>
        <begin position="429"/>
        <end position="463"/>
    </location>
</feature>
<feature type="compositionally biased region" description="Basic and acidic residues" evidence="1">
    <location>
        <begin position="375"/>
        <end position="389"/>
    </location>
</feature>
<dbReference type="OrthoDB" id="3799467at2759"/>
<sequence>MLLKKAYRYRKKHDKLFDYISLRYLYPKDEKHGDIKPDPDQEFHIHQSEETTKSRWFEASLSGDPSKGTAGISPTVSVHVQRDNKLTYDHDSKSWRKGISLESYYPIQFGEAAWAGTASVEHSHHHHNFQVQGKHNSGCKCGVLISSDENARPPCPFRSPGSRDRHLEDKNWVYDRCAHWFWQTKALAHLWTPEIYESYTTPITVTRIIYTKLLDDTKNYTKLEMWKKAQHYLHFDFVMTIRLRELGWKKTDIFLPANVFSGHATKPAEARVKDDFGYPMKRDRIAFCVWACPARINWLEYRKMDRQKVANEEVAEKGPTVTKVEDSEGFSKIKKERKERKQVEENKVKEDLEKIRWAKEEEGKYDPGNSNSDVPPERSKIPIRESRGRRVDEFGDYKQRYAGHTFDPGVNVNVGTRVLSINYESSLDIYSSDSSSDSAPRPSHHRHRYSAHHRTRSPRTTSRKYVERLAEANKKEEFLKDKQRKLEEKDSVFREEVSLREGMKRFERQKHIQYLKRRQAKLRKAESNLTKMAKKTTETQEPKSDTESVLSEGDYPRVFMPFEGMRRLKKGELKEVDDFEIPHKRQVIERERELIFNQTRGKSGRSFILTQIQQYHQTPRSYSAHPQARVNYYHSHSRRAIVNRKGGRVILVF</sequence>
<feature type="compositionally biased region" description="Low complexity" evidence="1">
    <location>
        <begin position="430"/>
        <end position="441"/>
    </location>
</feature>
<proteinExistence type="predicted"/>
<name>A0A2J6PFW1_9HELO</name>
<evidence type="ECO:0000256" key="1">
    <source>
        <dbReference type="SAM" id="MobiDB-lite"/>
    </source>
</evidence>
<feature type="compositionally biased region" description="Basic and acidic residues" evidence="1">
    <location>
        <begin position="535"/>
        <end position="546"/>
    </location>
</feature>
<dbReference type="EMBL" id="KZ613541">
    <property type="protein sequence ID" value="PMD12849.1"/>
    <property type="molecule type" value="Genomic_DNA"/>
</dbReference>
<evidence type="ECO:0000313" key="2">
    <source>
        <dbReference type="EMBL" id="PMD12849.1"/>
    </source>
</evidence>
<accession>A0A2J6PFW1</accession>
<dbReference type="Proteomes" id="UP000235672">
    <property type="component" value="Unassembled WGS sequence"/>
</dbReference>
<gene>
    <name evidence="2" type="ORF">NA56DRAFT_739193</name>
</gene>
<feature type="compositionally biased region" description="Basic residues" evidence="1">
    <location>
        <begin position="442"/>
        <end position="457"/>
    </location>
</feature>
<evidence type="ECO:0000313" key="3">
    <source>
        <dbReference type="Proteomes" id="UP000235672"/>
    </source>
</evidence>
<protein>
    <submittedName>
        <fullName evidence="2">Uncharacterized protein</fullName>
    </submittedName>
</protein>
<feature type="region of interest" description="Disordered" evidence="1">
    <location>
        <begin position="359"/>
        <end position="389"/>
    </location>
</feature>